<reference evidence="10 11" key="1">
    <citation type="submission" date="2017-03" db="EMBL/GenBank/DDBJ databases">
        <title>An alternative strategy for trypanosome survival in the mammalian bloodstream revealed through genome and transcriptome analysis of the ubiquitous bovine parasite Trypanosoma (Megatrypanum) theileri.</title>
        <authorList>
            <person name="Kelly S."/>
            <person name="Ivens A."/>
            <person name="Mott A."/>
            <person name="O'Neill E."/>
            <person name="Emms D."/>
            <person name="Macleod O."/>
            <person name="Voorheis P."/>
            <person name="Matthews J."/>
            <person name="Matthews K."/>
            <person name="Carrington M."/>
        </authorList>
    </citation>
    <scope>NUCLEOTIDE SEQUENCE [LARGE SCALE GENOMIC DNA]</scope>
    <source>
        <strain evidence="10">Edinburgh</strain>
    </source>
</reference>
<dbReference type="PROSITE" id="PS50082">
    <property type="entry name" value="WD_REPEATS_2"/>
    <property type="match status" value="1"/>
</dbReference>
<keyword evidence="2" id="KW-0690">Ribosome biogenesis</keyword>
<keyword evidence="4 8" id="KW-0853">WD repeat</keyword>
<dbReference type="InterPro" id="IPR053826">
    <property type="entry name" value="WDR75"/>
</dbReference>
<keyword evidence="5" id="KW-0677">Repeat</keyword>
<dbReference type="InterPro" id="IPR036322">
    <property type="entry name" value="WD40_repeat_dom_sf"/>
</dbReference>
<evidence type="ECO:0000256" key="4">
    <source>
        <dbReference type="ARBA" id="ARBA00022574"/>
    </source>
</evidence>
<dbReference type="RefSeq" id="XP_028883828.1">
    <property type="nucleotide sequence ID" value="XM_029025005.1"/>
</dbReference>
<comment type="caution">
    <text evidence="10">The sequence shown here is derived from an EMBL/GenBank/DDBJ whole genome shotgun (WGS) entry which is preliminary data.</text>
</comment>
<gene>
    <name evidence="10" type="ORF">TM35_000112960</name>
</gene>
<dbReference type="PANTHER" id="PTHR44215:SF1">
    <property type="entry name" value="WD REPEAT-CONTAINING PROTEIN 75"/>
    <property type="match status" value="1"/>
</dbReference>
<keyword evidence="6" id="KW-0804">Transcription</keyword>
<dbReference type="EMBL" id="NBCO01000011">
    <property type="protein sequence ID" value="ORC89762.1"/>
    <property type="molecule type" value="Genomic_DNA"/>
</dbReference>
<dbReference type="STRING" id="67003.A0A1X0NYJ9"/>
<keyword evidence="11" id="KW-1185">Reference proteome</keyword>
<dbReference type="OrthoDB" id="4096at2759"/>
<evidence type="ECO:0000256" key="8">
    <source>
        <dbReference type="PROSITE-ProRule" id="PRU00221"/>
    </source>
</evidence>
<dbReference type="GO" id="GO:0032040">
    <property type="term" value="C:small-subunit processome"/>
    <property type="evidence" value="ECO:0007669"/>
    <property type="project" value="InterPro"/>
</dbReference>
<dbReference type="Gene3D" id="2.130.10.10">
    <property type="entry name" value="YVTN repeat-like/Quinoprotein amine dehydrogenase"/>
    <property type="match status" value="1"/>
</dbReference>
<dbReference type="Proteomes" id="UP000192257">
    <property type="component" value="Unassembled WGS sequence"/>
</dbReference>
<evidence type="ECO:0000256" key="3">
    <source>
        <dbReference type="ARBA" id="ARBA00022552"/>
    </source>
</evidence>
<name>A0A1X0NYJ9_9TRYP</name>
<dbReference type="SUPFAM" id="SSF50978">
    <property type="entry name" value="WD40 repeat-like"/>
    <property type="match status" value="1"/>
</dbReference>
<feature type="compositionally biased region" description="Acidic residues" evidence="9">
    <location>
        <begin position="744"/>
        <end position="753"/>
    </location>
</feature>
<proteinExistence type="predicted"/>
<evidence type="ECO:0000256" key="1">
    <source>
        <dbReference type="ARBA" id="ARBA00004604"/>
    </source>
</evidence>
<feature type="region of interest" description="Disordered" evidence="9">
    <location>
        <begin position="717"/>
        <end position="757"/>
    </location>
</feature>
<dbReference type="InterPro" id="IPR001680">
    <property type="entry name" value="WD40_rpt"/>
</dbReference>
<dbReference type="GO" id="GO:0045943">
    <property type="term" value="P:positive regulation of transcription by RNA polymerase I"/>
    <property type="evidence" value="ECO:0007669"/>
    <property type="project" value="InterPro"/>
</dbReference>
<dbReference type="PANTHER" id="PTHR44215">
    <property type="entry name" value="WD REPEAT-CONTAINING PROTEIN 75"/>
    <property type="match status" value="1"/>
</dbReference>
<accession>A0A1X0NYJ9</accession>
<dbReference type="GO" id="GO:0003723">
    <property type="term" value="F:RNA binding"/>
    <property type="evidence" value="ECO:0007669"/>
    <property type="project" value="InterPro"/>
</dbReference>
<dbReference type="GO" id="GO:2000234">
    <property type="term" value="P:positive regulation of rRNA processing"/>
    <property type="evidence" value="ECO:0007669"/>
    <property type="project" value="TreeGrafter"/>
</dbReference>
<dbReference type="GeneID" id="39984785"/>
<evidence type="ECO:0000313" key="11">
    <source>
        <dbReference type="Proteomes" id="UP000192257"/>
    </source>
</evidence>
<protein>
    <submittedName>
        <fullName evidence="10">NET1-associated nuclear protein 1 (U3 small nucleolar RNA-associated protein 17)</fullName>
    </submittedName>
</protein>
<evidence type="ECO:0000256" key="2">
    <source>
        <dbReference type="ARBA" id="ARBA00022517"/>
    </source>
</evidence>
<feature type="compositionally biased region" description="Low complexity" evidence="9">
    <location>
        <begin position="722"/>
        <end position="731"/>
    </location>
</feature>
<keyword evidence="3" id="KW-0698">rRNA processing</keyword>
<evidence type="ECO:0000313" key="10">
    <source>
        <dbReference type="EMBL" id="ORC89762.1"/>
    </source>
</evidence>
<dbReference type="InterPro" id="IPR015943">
    <property type="entry name" value="WD40/YVTN_repeat-like_dom_sf"/>
</dbReference>
<feature type="compositionally biased region" description="Basic and acidic residues" evidence="9">
    <location>
        <begin position="733"/>
        <end position="743"/>
    </location>
</feature>
<comment type="subcellular location">
    <subcellularLocation>
        <location evidence="1">Nucleus</location>
        <location evidence="1">Nucleolus</location>
    </subcellularLocation>
</comment>
<evidence type="ECO:0000256" key="9">
    <source>
        <dbReference type="SAM" id="MobiDB-lite"/>
    </source>
</evidence>
<evidence type="ECO:0000256" key="7">
    <source>
        <dbReference type="ARBA" id="ARBA00023242"/>
    </source>
</evidence>
<organism evidence="10 11">
    <name type="scientific">Trypanosoma theileri</name>
    <dbReference type="NCBI Taxonomy" id="67003"/>
    <lineage>
        <taxon>Eukaryota</taxon>
        <taxon>Discoba</taxon>
        <taxon>Euglenozoa</taxon>
        <taxon>Kinetoplastea</taxon>
        <taxon>Metakinetoplastina</taxon>
        <taxon>Trypanosomatida</taxon>
        <taxon>Trypanosomatidae</taxon>
        <taxon>Trypanosoma</taxon>
    </lineage>
</organism>
<dbReference type="VEuPathDB" id="TriTrypDB:TM35_000112960"/>
<dbReference type="AlphaFoldDB" id="A0A1X0NYJ9"/>
<dbReference type="GO" id="GO:0006364">
    <property type="term" value="P:rRNA processing"/>
    <property type="evidence" value="ECO:0007669"/>
    <property type="project" value="UniProtKB-KW"/>
</dbReference>
<feature type="repeat" description="WD" evidence="8">
    <location>
        <begin position="244"/>
        <end position="276"/>
    </location>
</feature>
<keyword evidence="7" id="KW-0539">Nucleus</keyword>
<evidence type="ECO:0000256" key="5">
    <source>
        <dbReference type="ARBA" id="ARBA00022737"/>
    </source>
</evidence>
<evidence type="ECO:0000256" key="6">
    <source>
        <dbReference type="ARBA" id="ARBA00023163"/>
    </source>
</evidence>
<sequence>MSHLFAICKDAVCVAEDTCVAFYAPKNLKKFRVERLSGRRIAGLYIVKSGKGEMHLHVIDAEANWFLISLSHVELLSSSSIKMVNESTVTSGHKPIVSARRALTVHKQLINEHGVLEAHFHEANGELHCVLLTIAGVYEASLRDTAVISAESIMTFRSPLRDCTMVTGKLTGLVLVGQRGEKWAQYSLYGEREKQNCRQLLLPIQMQSMACNPVTNSVAIGGIRGELIVYPSVTDDHHFSDHWHHTPLTALSFSVDGNSLYSAARESIMLVWNLSSYTFRKIGCSLGLVRCIVPSCSNGSQLLMACAESTLATLDLLQMRVEKSIDGVQWSTGEACSGLVVGNWMGQAAVILTGLPNVVRVCDPFSQQALYSLHISSQMETIPVPPRHGIQHVGLLKDNRTIVTYEEFRGTTLPPLLRFWVYDASVKRHVESQTIYSPHCSRILALQTDNINGRVFTLSSNSMKCWGEATEDVNDAYATATEQKGWINKSSSATPSRLVNDLILSHDASLCFISDDNVHIYSIANLRPGETWHRVLTLTQSTCLSPLRDLQLLNECRTVVARDETHVYFWSLNTPHQSAVVWETTKHTISALCSYGTTSVLIATDDGSLSELCGSSEKMGKELGHASSVTPHRITLMKSLPGADKERVAVVDEASGFRVLHISLTASKQQQEEEENTAKVEVVDFNGVSKDVVSQEDGEKSLQHFFHDVSRIGKRGNKLKINNNNTNNNNNAAEKDDDYHNNNDEEDDEEDEASSLSNAVRAAAAKKWLAGVLADSAYTAPPMSSVLSSYLKKRAGIPTL</sequence>